<dbReference type="InterPro" id="IPR026906">
    <property type="entry name" value="LRR_5"/>
</dbReference>
<proteinExistence type="predicted"/>
<accession>A0A097ST35</accession>
<evidence type="ECO:0000313" key="3">
    <source>
        <dbReference type="Proteomes" id="UP000030066"/>
    </source>
</evidence>
<name>A0A097ST35_9BACT</name>
<dbReference type="Pfam" id="PF13306">
    <property type="entry name" value="LRR_5"/>
    <property type="match status" value="1"/>
</dbReference>
<protein>
    <submittedName>
        <fullName evidence="2">BspA-like protein</fullName>
    </submittedName>
</protein>
<dbReference type="KEGG" id="mgj:MGM1_3830"/>
<keyword evidence="1" id="KW-0812">Transmembrane</keyword>
<evidence type="ECO:0000256" key="1">
    <source>
        <dbReference type="SAM" id="Phobius"/>
    </source>
</evidence>
<dbReference type="Gene3D" id="3.80.10.10">
    <property type="entry name" value="Ribonuclease Inhibitor"/>
    <property type="match status" value="1"/>
</dbReference>
<keyword evidence="1" id="KW-1133">Transmembrane helix</keyword>
<reference evidence="2 3" key="1">
    <citation type="journal article" date="2014" name="PLoS ONE">
        <title>An emerging Mycoplasma associated with trichomoniasis, vaginal infection and disease.</title>
        <authorList>
            <consortium name="Vaginal Microbiome Consortium"/>
            <person name="Fettweis J.M."/>
            <person name="Serrano M.G."/>
            <person name="Huang B."/>
            <person name="Brooks J.P."/>
            <person name="Glascock A.L."/>
            <person name="Sheth N.U."/>
            <person name="Strauss J.F.III."/>
            <person name="Jefferson K.K."/>
            <person name="Buck G.A."/>
        </authorList>
    </citation>
    <scope>NUCLEOTIDE SEQUENCE [LARGE SCALE GENOMIC DNA]</scope>
    <source>
        <strain evidence="2 3">VCU_M1</strain>
    </source>
</reference>
<organism evidence="2 3">
    <name type="scientific">Candidatus Malacoplasma girerdii</name>
    <dbReference type="NCBI Taxonomy" id="1318617"/>
    <lineage>
        <taxon>Bacteria</taxon>
        <taxon>Bacillati</taxon>
        <taxon>Mycoplasmatota</taxon>
        <taxon>Mycoplasmoidales</taxon>
        <taxon>Mycoplasmoidaceae</taxon>
        <taxon>Malacoplasma</taxon>
    </lineage>
</organism>
<feature type="transmembrane region" description="Helical" evidence="1">
    <location>
        <begin position="148"/>
        <end position="173"/>
    </location>
</feature>
<dbReference type="SUPFAM" id="SSF52058">
    <property type="entry name" value="L domain-like"/>
    <property type="match status" value="1"/>
</dbReference>
<dbReference type="HOGENOM" id="CLU_1479498_0_0_14"/>
<keyword evidence="3" id="KW-1185">Reference proteome</keyword>
<keyword evidence="1" id="KW-0472">Membrane</keyword>
<dbReference type="Proteomes" id="UP000030066">
    <property type="component" value="Chromosome"/>
</dbReference>
<evidence type="ECO:0000313" key="2">
    <source>
        <dbReference type="EMBL" id="AIV03755.1"/>
    </source>
</evidence>
<sequence length="182" mass="20787">MKKIVMPDSVTSIGLVAFDSCPTTEIELSNNLQGIGTDAFEFCHYLQKINIPHTVNKIGGSAFSTMKSLTDIYFNWSKDEIKNVSLTNECFIGFYSETTINFHVPTKDDLNVYKQYLNEHISDDTKVNWVFDNEPTPTPTNNPISISWTMLICSIITGLWIIDVISSSIRIGYFNRKERRNR</sequence>
<dbReference type="STRING" id="1318617.MGM1_3830"/>
<gene>
    <name evidence="2" type="ORF">MGM1_3830</name>
</gene>
<dbReference type="AlphaFoldDB" id="A0A097ST35"/>
<dbReference type="InterPro" id="IPR032675">
    <property type="entry name" value="LRR_dom_sf"/>
</dbReference>
<dbReference type="EMBL" id="CP007711">
    <property type="protein sequence ID" value="AIV03755.1"/>
    <property type="molecule type" value="Genomic_DNA"/>
</dbReference>